<evidence type="ECO:0000256" key="1">
    <source>
        <dbReference type="SAM" id="MobiDB-lite"/>
    </source>
</evidence>
<organism evidence="2 3">
    <name type="scientific">Athelia psychrophila</name>
    <dbReference type="NCBI Taxonomy" id="1759441"/>
    <lineage>
        <taxon>Eukaryota</taxon>
        <taxon>Fungi</taxon>
        <taxon>Dikarya</taxon>
        <taxon>Basidiomycota</taxon>
        <taxon>Agaricomycotina</taxon>
        <taxon>Agaricomycetes</taxon>
        <taxon>Agaricomycetidae</taxon>
        <taxon>Atheliales</taxon>
        <taxon>Atheliaceae</taxon>
        <taxon>Athelia</taxon>
    </lineage>
</organism>
<feature type="compositionally biased region" description="Basic and acidic residues" evidence="1">
    <location>
        <begin position="160"/>
        <end position="171"/>
    </location>
</feature>
<feature type="region of interest" description="Disordered" evidence="1">
    <location>
        <begin position="134"/>
        <end position="189"/>
    </location>
</feature>
<evidence type="ECO:0000313" key="3">
    <source>
        <dbReference type="Proteomes" id="UP000076532"/>
    </source>
</evidence>
<accession>A0A166JEZ6</accession>
<dbReference type="EMBL" id="KV417552">
    <property type="protein sequence ID" value="KZP20788.1"/>
    <property type="molecule type" value="Genomic_DNA"/>
</dbReference>
<dbReference type="Proteomes" id="UP000076532">
    <property type="component" value="Unassembled WGS sequence"/>
</dbReference>
<dbReference type="STRING" id="436010.A0A166JEZ6"/>
<feature type="compositionally biased region" description="Basic residues" evidence="1">
    <location>
        <begin position="172"/>
        <end position="181"/>
    </location>
</feature>
<feature type="compositionally biased region" description="Low complexity" evidence="1">
    <location>
        <begin position="147"/>
        <end position="159"/>
    </location>
</feature>
<proteinExistence type="predicted"/>
<sequence length="313" mass="34318">MCTASSICDLLGRLTSAFDNAATAPIACAILILSLEAEARNSLTSLTEFARLLAARIGLAEGTVLRRYNEIYDLIEEWIQEVPWLDQVETKGNGRRKVPKRVVVARGIKDVLQFQEEIWRKKVEAHGKVQLELDLDDEEDRSDDETLSTTTGSSSSASKRGSEAPDDTRVDRPRKRRKTKHRDLDDASSFLLRPLNSSLPAVADPSGPPPSALAVTSTSLALAQRPTTPQPLPLMSYLLTASPSAVSLNHKPSRLQLLVAERAHGVDDIDDCELFADGELDGFMRSDAEVADLRATLDWPDADKDGAFVNLDK</sequence>
<feature type="non-terminal residue" evidence="2">
    <location>
        <position position="313"/>
    </location>
</feature>
<reference evidence="2 3" key="1">
    <citation type="journal article" date="2016" name="Mol. Biol. Evol.">
        <title>Comparative Genomics of Early-Diverging Mushroom-Forming Fungi Provides Insights into the Origins of Lignocellulose Decay Capabilities.</title>
        <authorList>
            <person name="Nagy L.G."/>
            <person name="Riley R."/>
            <person name="Tritt A."/>
            <person name="Adam C."/>
            <person name="Daum C."/>
            <person name="Floudas D."/>
            <person name="Sun H."/>
            <person name="Yadav J.S."/>
            <person name="Pangilinan J."/>
            <person name="Larsson K.H."/>
            <person name="Matsuura K."/>
            <person name="Barry K."/>
            <person name="Labutti K."/>
            <person name="Kuo R."/>
            <person name="Ohm R.A."/>
            <person name="Bhattacharya S.S."/>
            <person name="Shirouzu T."/>
            <person name="Yoshinaga Y."/>
            <person name="Martin F.M."/>
            <person name="Grigoriev I.V."/>
            <person name="Hibbett D.S."/>
        </authorList>
    </citation>
    <scope>NUCLEOTIDE SEQUENCE [LARGE SCALE GENOMIC DNA]</scope>
    <source>
        <strain evidence="2 3">CBS 109695</strain>
    </source>
</reference>
<dbReference type="OrthoDB" id="2527864at2759"/>
<feature type="compositionally biased region" description="Acidic residues" evidence="1">
    <location>
        <begin position="134"/>
        <end position="146"/>
    </location>
</feature>
<name>A0A166JEZ6_9AGAM</name>
<keyword evidence="3" id="KW-1185">Reference proteome</keyword>
<dbReference type="AlphaFoldDB" id="A0A166JEZ6"/>
<protein>
    <submittedName>
        <fullName evidence="2">Uncharacterized protein</fullName>
    </submittedName>
</protein>
<evidence type="ECO:0000313" key="2">
    <source>
        <dbReference type="EMBL" id="KZP20788.1"/>
    </source>
</evidence>
<gene>
    <name evidence="2" type="ORF">FIBSPDRAFT_861225</name>
</gene>